<protein>
    <recommendedName>
        <fullName evidence="2">NACHT domain-containing protein</fullName>
    </recommendedName>
</protein>
<dbReference type="SUPFAM" id="SSF52540">
    <property type="entry name" value="P-loop containing nucleoside triphosphate hydrolases"/>
    <property type="match status" value="1"/>
</dbReference>
<proteinExistence type="predicted"/>
<sequence>MLKASAELEARFRGLAARLKELNAHTESISKQSAIMRGIRSKENATKLSVIKDGIDAALNAFNVQNAVTVERLIMTLVQEKLQKRDHDTLKNLPYRYQAEFRSAQNEAKNGYLETTRRGLLEDIEQWAMSEDPKQPPFFVLTGVAGAGKSTLAYEVAKRLENKNRLGASFFFVRGDADLSSTRFVFPTIAYQLAFSRPAFYSPIVQACRKHLTHGSLQDLEHQLNDLIIEPLRRIPASHPATTIVIDALDECTDEALERIPRLLHLLLQRIHILPFPLRVLLTSRPELHVQEIFLSPKISASTKPFRLQDIPLSEANRDIELFLNTQLDNIHGAEELRQSRPRVVEELTARAEGLFIYATTVIRVLRTDISRLAQLTDSLLTDLPIPSGKLLSELDQLYLKVLRNAFPLTLLGLWNLGKTATIRVLGAIAVLQDHVPPSIFRSLLGIPLEDIHSVLSRLGSVMFSDLKHPLEPVRPLHASFPQFLIDDTRCTDPDFYVSPREHHSHLAATCLRLLNTCKAMRPNILQLDDITASRDSIRDLQDRVNTYLPMDVQYACRHWASHLGAAEHSSELHTSVTIFSTKRVLVWIEALSLMDMLDTAIQALSKARAWHQVSCSTE</sequence>
<dbReference type="PROSITE" id="PS50837">
    <property type="entry name" value="NACHT"/>
    <property type="match status" value="1"/>
</dbReference>
<dbReference type="AlphaFoldDB" id="A0A2H3JRT4"/>
<gene>
    <name evidence="3" type="ORF">WOLCODRAFT_149656</name>
</gene>
<dbReference type="InterPro" id="IPR027417">
    <property type="entry name" value="P-loop_NTPase"/>
</dbReference>
<dbReference type="EMBL" id="KB467942">
    <property type="protein sequence ID" value="PCH38717.1"/>
    <property type="molecule type" value="Genomic_DNA"/>
</dbReference>
<keyword evidence="4" id="KW-1185">Reference proteome</keyword>
<evidence type="ECO:0000256" key="1">
    <source>
        <dbReference type="ARBA" id="ARBA00022737"/>
    </source>
</evidence>
<dbReference type="OMA" id="FIAHEIT"/>
<feature type="domain" description="NACHT" evidence="2">
    <location>
        <begin position="137"/>
        <end position="286"/>
    </location>
</feature>
<dbReference type="OrthoDB" id="2804352at2759"/>
<dbReference type="Gene3D" id="3.40.50.300">
    <property type="entry name" value="P-loop containing nucleotide triphosphate hydrolases"/>
    <property type="match status" value="1"/>
</dbReference>
<name>A0A2H3JRT4_WOLCO</name>
<dbReference type="InterPro" id="IPR007111">
    <property type="entry name" value="NACHT_NTPase"/>
</dbReference>
<organism evidence="3 4">
    <name type="scientific">Wolfiporia cocos (strain MD-104)</name>
    <name type="common">Brown rot fungus</name>
    <dbReference type="NCBI Taxonomy" id="742152"/>
    <lineage>
        <taxon>Eukaryota</taxon>
        <taxon>Fungi</taxon>
        <taxon>Dikarya</taxon>
        <taxon>Basidiomycota</taxon>
        <taxon>Agaricomycotina</taxon>
        <taxon>Agaricomycetes</taxon>
        <taxon>Polyporales</taxon>
        <taxon>Phaeolaceae</taxon>
        <taxon>Wolfiporia</taxon>
    </lineage>
</organism>
<accession>A0A2H3JRT4</accession>
<reference evidence="3 4" key="1">
    <citation type="journal article" date="2012" name="Science">
        <title>The Paleozoic origin of enzymatic lignin decomposition reconstructed from 31 fungal genomes.</title>
        <authorList>
            <person name="Floudas D."/>
            <person name="Binder M."/>
            <person name="Riley R."/>
            <person name="Barry K."/>
            <person name="Blanchette R.A."/>
            <person name="Henrissat B."/>
            <person name="Martinez A.T."/>
            <person name="Otillar R."/>
            <person name="Spatafora J.W."/>
            <person name="Yadav J.S."/>
            <person name="Aerts A."/>
            <person name="Benoit I."/>
            <person name="Boyd A."/>
            <person name="Carlson A."/>
            <person name="Copeland A."/>
            <person name="Coutinho P.M."/>
            <person name="de Vries R.P."/>
            <person name="Ferreira P."/>
            <person name="Findley K."/>
            <person name="Foster B."/>
            <person name="Gaskell J."/>
            <person name="Glotzer D."/>
            <person name="Gorecki P."/>
            <person name="Heitman J."/>
            <person name="Hesse C."/>
            <person name="Hori C."/>
            <person name="Igarashi K."/>
            <person name="Jurgens J.A."/>
            <person name="Kallen N."/>
            <person name="Kersten P."/>
            <person name="Kohler A."/>
            <person name="Kuees U."/>
            <person name="Kumar T.K.A."/>
            <person name="Kuo A."/>
            <person name="LaButti K."/>
            <person name="Larrondo L.F."/>
            <person name="Lindquist E."/>
            <person name="Ling A."/>
            <person name="Lombard V."/>
            <person name="Lucas S."/>
            <person name="Lundell T."/>
            <person name="Martin R."/>
            <person name="McLaughlin D.J."/>
            <person name="Morgenstern I."/>
            <person name="Morin E."/>
            <person name="Murat C."/>
            <person name="Nagy L.G."/>
            <person name="Nolan M."/>
            <person name="Ohm R.A."/>
            <person name="Patyshakuliyeva A."/>
            <person name="Rokas A."/>
            <person name="Ruiz-Duenas F.J."/>
            <person name="Sabat G."/>
            <person name="Salamov A."/>
            <person name="Samejima M."/>
            <person name="Schmutz J."/>
            <person name="Slot J.C."/>
            <person name="St John F."/>
            <person name="Stenlid J."/>
            <person name="Sun H."/>
            <person name="Sun S."/>
            <person name="Syed K."/>
            <person name="Tsang A."/>
            <person name="Wiebenga A."/>
            <person name="Young D."/>
            <person name="Pisabarro A."/>
            <person name="Eastwood D.C."/>
            <person name="Martin F."/>
            <person name="Cullen D."/>
            <person name="Grigoriev I.V."/>
            <person name="Hibbett D.S."/>
        </authorList>
    </citation>
    <scope>NUCLEOTIDE SEQUENCE [LARGE SCALE GENOMIC DNA]</scope>
    <source>
        <strain evidence="3 4">MD-104</strain>
    </source>
</reference>
<evidence type="ECO:0000313" key="3">
    <source>
        <dbReference type="EMBL" id="PCH38717.1"/>
    </source>
</evidence>
<keyword evidence="1" id="KW-0677">Repeat</keyword>
<dbReference type="InterPro" id="IPR056884">
    <property type="entry name" value="NPHP3-like_N"/>
</dbReference>
<dbReference type="Proteomes" id="UP000218811">
    <property type="component" value="Unassembled WGS sequence"/>
</dbReference>
<dbReference type="PANTHER" id="PTHR10039:SF17">
    <property type="entry name" value="FUNGAL STAND N-TERMINAL GOODBYE DOMAIN-CONTAINING PROTEIN-RELATED"/>
    <property type="match status" value="1"/>
</dbReference>
<evidence type="ECO:0000259" key="2">
    <source>
        <dbReference type="PROSITE" id="PS50837"/>
    </source>
</evidence>
<evidence type="ECO:0000313" key="4">
    <source>
        <dbReference type="Proteomes" id="UP000218811"/>
    </source>
</evidence>
<dbReference type="Pfam" id="PF24883">
    <property type="entry name" value="NPHP3_N"/>
    <property type="match status" value="1"/>
</dbReference>
<dbReference type="PANTHER" id="PTHR10039">
    <property type="entry name" value="AMELOGENIN"/>
    <property type="match status" value="1"/>
</dbReference>